<reference evidence="1 2" key="1">
    <citation type="submission" date="2023-09" db="EMBL/GenBank/DDBJ databases">
        <title>Multi-omics analysis of a traditional fermented food reveals byproduct-associated fungal strains for waste-to-food upcycling.</title>
        <authorList>
            <consortium name="Lawrence Berkeley National Laboratory"/>
            <person name="Rekdal V.M."/>
            <person name="Villalobos-Escobedo J.M."/>
            <person name="Rodriguez-Valeron N."/>
            <person name="Garcia M.O."/>
            <person name="Vasquez D.P."/>
            <person name="Damayanti I."/>
            <person name="Sorensen P.M."/>
            <person name="Baidoo E.E."/>
            <person name="De Carvalho A.C."/>
            <person name="Riley R."/>
            <person name="Lipzen A."/>
            <person name="He G."/>
            <person name="Yan M."/>
            <person name="Haridas S."/>
            <person name="Daum C."/>
            <person name="Yoshinaga Y."/>
            <person name="Ng V."/>
            <person name="Grigoriev I.V."/>
            <person name="Munk R."/>
            <person name="Nuraida L."/>
            <person name="Wijaya C.H."/>
            <person name="Morales P.-C."/>
            <person name="Keasling J.D."/>
        </authorList>
    </citation>
    <scope>NUCLEOTIDE SEQUENCE [LARGE SCALE GENOMIC DNA]</scope>
    <source>
        <strain evidence="1 2">FGSC 2613</strain>
    </source>
</reference>
<protein>
    <submittedName>
        <fullName evidence="1">Uncharacterized protein</fullName>
    </submittedName>
</protein>
<gene>
    <name evidence="1" type="ORF">QR685DRAFT_509155</name>
</gene>
<comment type="caution">
    <text evidence="1">The sequence shown here is derived from an EMBL/GenBank/DDBJ whole genome shotgun (WGS) entry which is preliminary data.</text>
</comment>
<organism evidence="1 2">
    <name type="scientific">Neurospora intermedia</name>
    <dbReference type="NCBI Taxonomy" id="5142"/>
    <lineage>
        <taxon>Eukaryota</taxon>
        <taxon>Fungi</taxon>
        <taxon>Dikarya</taxon>
        <taxon>Ascomycota</taxon>
        <taxon>Pezizomycotina</taxon>
        <taxon>Sordariomycetes</taxon>
        <taxon>Sordariomycetidae</taxon>
        <taxon>Sordariales</taxon>
        <taxon>Sordariaceae</taxon>
        <taxon>Neurospora</taxon>
    </lineage>
</organism>
<evidence type="ECO:0000313" key="2">
    <source>
        <dbReference type="Proteomes" id="UP001451303"/>
    </source>
</evidence>
<evidence type="ECO:0000313" key="1">
    <source>
        <dbReference type="EMBL" id="KAL0474219.1"/>
    </source>
</evidence>
<proteinExistence type="predicted"/>
<dbReference type="Proteomes" id="UP001451303">
    <property type="component" value="Unassembled WGS sequence"/>
</dbReference>
<dbReference type="EMBL" id="JAVLET010000001">
    <property type="protein sequence ID" value="KAL0474219.1"/>
    <property type="molecule type" value="Genomic_DNA"/>
</dbReference>
<sequence>MAYLLNLCLQSAAGMECSWLLSLSLHSGTATVTSTRLFHRLPHSFPHLLRKAPLARRLFANLPTPPLHTLAPDPRGQSTQLFRRMPCSYIWPVLHVLDVPLSPLSDRRQINKAKLVQEDGACDCTHPDFTFRYETPGTTIVFAHDAAYQLHIGSSSVLPGSLVSYCMYNVFVYIAGSMNVIGLLPNWLFSRPHIPSPGRISTRDPFHA</sequence>
<name>A0ABR3DNH9_NEUIN</name>
<accession>A0ABR3DNH9</accession>
<keyword evidence="2" id="KW-1185">Reference proteome</keyword>